<dbReference type="SUPFAM" id="SSF159203">
    <property type="entry name" value="NifT/FixU-like"/>
    <property type="match status" value="1"/>
</dbReference>
<sequence>MKLMIRKDSKGVLTGYVPKKDLEEPITAMANPGMWGGLVTLANGWQFDLPDMPADTPLPITVEARRLAITGED</sequence>
<evidence type="ECO:0008006" key="3">
    <source>
        <dbReference type="Google" id="ProtNLM"/>
    </source>
</evidence>
<dbReference type="InterPro" id="IPR009727">
    <property type="entry name" value="NifT"/>
</dbReference>
<protein>
    <recommendedName>
        <fullName evidence="3">Nitrogen fixation protein NifT</fullName>
    </recommendedName>
</protein>
<name>A0ABN6D1P5_9BURK</name>
<reference evidence="1 2" key="1">
    <citation type="journal article" date="2021" name="Microbiol. Spectr.">
        <title>A Single Bacterium Capable of Oxidation and Reduction of Iron at Circumneutral pH.</title>
        <authorList>
            <person name="Kato S."/>
            <person name="Ohkuma M."/>
        </authorList>
    </citation>
    <scope>NUCLEOTIDE SEQUENCE [LARGE SCALE GENOMIC DNA]</scope>
    <source>
        <strain evidence="1 2">MIZ03</strain>
    </source>
</reference>
<proteinExistence type="predicted"/>
<gene>
    <name evidence="1" type="ORF">MIZ03_0813</name>
</gene>
<evidence type="ECO:0000313" key="1">
    <source>
        <dbReference type="EMBL" id="BCO25934.1"/>
    </source>
</evidence>
<dbReference type="NCBIfam" id="TIGR02934">
    <property type="entry name" value="nifT_nitrog"/>
    <property type="match status" value="1"/>
</dbReference>
<evidence type="ECO:0000313" key="2">
    <source>
        <dbReference type="Proteomes" id="UP000824366"/>
    </source>
</evidence>
<accession>A0ABN6D1P5</accession>
<dbReference type="Proteomes" id="UP000824366">
    <property type="component" value="Chromosome"/>
</dbReference>
<dbReference type="EMBL" id="AP024238">
    <property type="protein sequence ID" value="BCO25934.1"/>
    <property type="molecule type" value="Genomic_DNA"/>
</dbReference>
<dbReference type="Pfam" id="PF06988">
    <property type="entry name" value="NifT"/>
    <property type="match status" value="1"/>
</dbReference>
<dbReference type="Gene3D" id="2.40.50.240">
    <property type="entry name" value="NifT/FixU-like"/>
    <property type="match status" value="1"/>
</dbReference>
<keyword evidence="2" id="KW-1185">Reference proteome</keyword>
<dbReference type="RefSeq" id="WP_223908519.1">
    <property type="nucleotide sequence ID" value="NZ_AP024238.1"/>
</dbReference>
<organism evidence="1 2">
    <name type="scientific">Rhodoferax lithotrophicus</name>
    <dbReference type="NCBI Taxonomy" id="2798804"/>
    <lineage>
        <taxon>Bacteria</taxon>
        <taxon>Pseudomonadati</taxon>
        <taxon>Pseudomonadota</taxon>
        <taxon>Betaproteobacteria</taxon>
        <taxon>Burkholderiales</taxon>
        <taxon>Comamonadaceae</taxon>
        <taxon>Rhodoferax</taxon>
    </lineage>
</organism>
<dbReference type="InterPro" id="IPR024044">
    <property type="entry name" value="NifT/FixU_barrel-like_dom_sf"/>
</dbReference>